<proteinExistence type="inferred from homology"/>
<feature type="transmembrane region" description="Helical" evidence="8">
    <location>
        <begin position="380"/>
        <end position="399"/>
    </location>
</feature>
<dbReference type="InterPro" id="IPR038377">
    <property type="entry name" value="Na/Glc_symporter_sf"/>
</dbReference>
<accession>A0A2T8F6H5</accession>
<comment type="similarity">
    <text evidence="2 7">Belongs to the sodium:solute symporter (SSF) (TC 2.A.21) family.</text>
</comment>
<feature type="transmembrane region" description="Helical" evidence="8">
    <location>
        <begin position="434"/>
        <end position="456"/>
    </location>
</feature>
<feature type="transmembrane region" description="Helical" evidence="8">
    <location>
        <begin position="468"/>
        <end position="489"/>
    </location>
</feature>
<sequence length="504" mass="52684">MDPAALAAFVAVLAGTSLVALGARRFHRAPPTPTPADWALGGRRFGSVTTWFLLGGTIYTAYTFSAVPALVYSTGALGFFALPYTIIVWPLAFWLLPRLWREAREVGAVTVADLVRVRYDAPGLALAVALTGILSTMPYVALQLLGIRTVLVALDAYPEGLAGDAILAAVFAVLALATYRNGIRAPAVIAFVKGVLVFCAITLVTALVLHRLGGAGNLFLELEQRLSSPADTSTGAAPSLALHPSLYLAYGSLALGSALALLMYPHVLTAAFAARSERVLRVNSVALLAWTGLLGLVALLGLAAHAADIAVDPGRPDLAVPALVEWLTPGWVTGLILGSLAIGALVPAAVMSVAAAMLFTRNIYAEYVNPQTTPEQQTGVARFVSLLVKVGALGFVMFMAEQDAINLQLLGGVWILQIFPAVVLGLLTGRLHPAGLFAGWAVGMLAGTFLVTTGGFSSVVSVAGLPLYAALVALGANLLVVVLLSAFLPRATPWSRAVRLRRLR</sequence>
<gene>
    <name evidence="9" type="ORF">DDE18_19300</name>
</gene>
<dbReference type="Gene3D" id="1.20.1730.10">
    <property type="entry name" value="Sodium/glucose cotransporter"/>
    <property type="match status" value="1"/>
</dbReference>
<evidence type="ECO:0000313" key="9">
    <source>
        <dbReference type="EMBL" id="PVG81314.1"/>
    </source>
</evidence>
<feature type="transmembrane region" description="Helical" evidence="8">
    <location>
        <begin position="285"/>
        <end position="311"/>
    </location>
</feature>
<feature type="transmembrane region" description="Helical" evidence="8">
    <location>
        <begin position="405"/>
        <end position="427"/>
    </location>
</feature>
<comment type="subcellular location">
    <subcellularLocation>
        <location evidence="1">Membrane</location>
        <topology evidence="1">Multi-pass membrane protein</topology>
    </subcellularLocation>
</comment>
<dbReference type="InterPro" id="IPR001734">
    <property type="entry name" value="Na/solute_symporter"/>
</dbReference>
<dbReference type="EMBL" id="QDGZ01000009">
    <property type="protein sequence ID" value="PVG81314.1"/>
    <property type="molecule type" value="Genomic_DNA"/>
</dbReference>
<name>A0A2T8F6H5_9ACTN</name>
<feature type="transmembrane region" description="Helical" evidence="8">
    <location>
        <begin position="45"/>
        <end position="64"/>
    </location>
</feature>
<evidence type="ECO:0000256" key="3">
    <source>
        <dbReference type="ARBA" id="ARBA00022448"/>
    </source>
</evidence>
<dbReference type="Proteomes" id="UP000246018">
    <property type="component" value="Unassembled WGS sequence"/>
</dbReference>
<dbReference type="GO" id="GO:0005886">
    <property type="term" value="C:plasma membrane"/>
    <property type="evidence" value="ECO:0007669"/>
    <property type="project" value="TreeGrafter"/>
</dbReference>
<reference evidence="9 10" key="1">
    <citation type="submission" date="2018-04" db="EMBL/GenBank/DDBJ databases">
        <title>Genome of Nocardioides gansuensis WSJ-1.</title>
        <authorList>
            <person name="Wu S."/>
            <person name="Wang G."/>
        </authorList>
    </citation>
    <scope>NUCLEOTIDE SEQUENCE [LARGE SCALE GENOMIC DNA]</scope>
    <source>
        <strain evidence="9 10">WSJ-1</strain>
    </source>
</reference>
<feature type="transmembrane region" description="Helical" evidence="8">
    <location>
        <begin position="161"/>
        <end position="179"/>
    </location>
</feature>
<dbReference type="PANTHER" id="PTHR48086:SF8">
    <property type="entry name" value="MONOCARBOXYLIC ACID PERMEASE"/>
    <property type="match status" value="1"/>
</dbReference>
<dbReference type="PROSITE" id="PS50283">
    <property type="entry name" value="NA_SOLUT_SYMP_3"/>
    <property type="match status" value="1"/>
</dbReference>
<feature type="transmembrane region" description="Helical" evidence="8">
    <location>
        <begin position="247"/>
        <end position="273"/>
    </location>
</feature>
<evidence type="ECO:0000256" key="8">
    <source>
        <dbReference type="SAM" id="Phobius"/>
    </source>
</evidence>
<evidence type="ECO:0000313" key="10">
    <source>
        <dbReference type="Proteomes" id="UP000246018"/>
    </source>
</evidence>
<keyword evidence="6 8" id="KW-0472">Membrane</keyword>
<keyword evidence="5 8" id="KW-1133">Transmembrane helix</keyword>
<comment type="caution">
    <text evidence="9">The sequence shown here is derived from an EMBL/GenBank/DDBJ whole genome shotgun (WGS) entry which is preliminary data.</text>
</comment>
<dbReference type="GO" id="GO:0022857">
    <property type="term" value="F:transmembrane transporter activity"/>
    <property type="evidence" value="ECO:0007669"/>
    <property type="project" value="InterPro"/>
</dbReference>
<feature type="transmembrane region" description="Helical" evidence="8">
    <location>
        <begin position="191"/>
        <end position="212"/>
    </location>
</feature>
<dbReference type="InterPro" id="IPR050277">
    <property type="entry name" value="Sodium:Solute_Symporter"/>
</dbReference>
<dbReference type="PANTHER" id="PTHR48086">
    <property type="entry name" value="SODIUM/PROLINE SYMPORTER-RELATED"/>
    <property type="match status" value="1"/>
</dbReference>
<dbReference type="Pfam" id="PF00474">
    <property type="entry name" value="SSF"/>
    <property type="match status" value="1"/>
</dbReference>
<keyword evidence="4 8" id="KW-0812">Transmembrane</keyword>
<dbReference type="OrthoDB" id="3636885at2"/>
<keyword evidence="3" id="KW-0813">Transport</keyword>
<evidence type="ECO:0000256" key="6">
    <source>
        <dbReference type="ARBA" id="ARBA00023136"/>
    </source>
</evidence>
<evidence type="ECO:0000256" key="5">
    <source>
        <dbReference type="ARBA" id="ARBA00022989"/>
    </source>
</evidence>
<keyword evidence="10" id="KW-1185">Reference proteome</keyword>
<evidence type="ECO:0000256" key="7">
    <source>
        <dbReference type="RuleBase" id="RU362091"/>
    </source>
</evidence>
<feature type="transmembrane region" description="Helical" evidence="8">
    <location>
        <begin position="70"/>
        <end position="96"/>
    </location>
</feature>
<feature type="transmembrane region" description="Helical" evidence="8">
    <location>
        <begin position="6"/>
        <end position="24"/>
    </location>
</feature>
<evidence type="ECO:0000256" key="1">
    <source>
        <dbReference type="ARBA" id="ARBA00004141"/>
    </source>
</evidence>
<feature type="transmembrane region" description="Helical" evidence="8">
    <location>
        <begin position="331"/>
        <end position="359"/>
    </location>
</feature>
<evidence type="ECO:0000256" key="2">
    <source>
        <dbReference type="ARBA" id="ARBA00006434"/>
    </source>
</evidence>
<dbReference type="AlphaFoldDB" id="A0A2T8F6H5"/>
<organism evidence="9 10">
    <name type="scientific">Nocardioides gansuensis</name>
    <dbReference type="NCBI Taxonomy" id="2138300"/>
    <lineage>
        <taxon>Bacteria</taxon>
        <taxon>Bacillati</taxon>
        <taxon>Actinomycetota</taxon>
        <taxon>Actinomycetes</taxon>
        <taxon>Propionibacteriales</taxon>
        <taxon>Nocardioidaceae</taxon>
        <taxon>Nocardioides</taxon>
    </lineage>
</organism>
<evidence type="ECO:0000256" key="4">
    <source>
        <dbReference type="ARBA" id="ARBA00022692"/>
    </source>
</evidence>
<protein>
    <submittedName>
        <fullName evidence="9">Sodium:solute symporter</fullName>
    </submittedName>
</protein>
<feature type="transmembrane region" description="Helical" evidence="8">
    <location>
        <begin position="123"/>
        <end position="141"/>
    </location>
</feature>